<reference evidence="9" key="1">
    <citation type="submission" date="2021-01" db="EMBL/GenBank/DDBJ databases">
        <title>Whole genome shotgun sequence of Actinocatenispora rupis NBRC 107355.</title>
        <authorList>
            <person name="Komaki H."/>
            <person name="Tamura T."/>
        </authorList>
    </citation>
    <scope>NUCLEOTIDE SEQUENCE</scope>
    <source>
        <strain evidence="9">NBRC 107355</strain>
    </source>
</reference>
<dbReference type="Pfam" id="PF16901">
    <property type="entry name" value="DAO_C"/>
    <property type="match status" value="1"/>
</dbReference>
<proteinExistence type="inferred from homology"/>
<dbReference type="InterPro" id="IPR000447">
    <property type="entry name" value="G3P_DH_FAD-dep"/>
</dbReference>
<dbReference type="PANTHER" id="PTHR11985:SF31">
    <property type="entry name" value="GLYCEROL-3-PHOSPHATE DEHYDROGENASE 2"/>
    <property type="match status" value="1"/>
</dbReference>
<comment type="similarity">
    <text evidence="2 6">Belongs to the FAD-dependent glycerol-3-phosphate dehydrogenase family.</text>
</comment>
<dbReference type="Proteomes" id="UP000612808">
    <property type="component" value="Unassembled WGS sequence"/>
</dbReference>
<evidence type="ECO:0000313" key="10">
    <source>
        <dbReference type="Proteomes" id="UP000612808"/>
    </source>
</evidence>
<dbReference type="EMBL" id="BOMB01000047">
    <property type="protein sequence ID" value="GID15771.1"/>
    <property type="molecule type" value="Genomic_DNA"/>
</dbReference>
<dbReference type="PRINTS" id="PR01001">
    <property type="entry name" value="FADG3PDH"/>
</dbReference>
<organism evidence="9 10">
    <name type="scientific">Actinocatenispora rupis</name>
    <dbReference type="NCBI Taxonomy" id="519421"/>
    <lineage>
        <taxon>Bacteria</taxon>
        <taxon>Bacillati</taxon>
        <taxon>Actinomycetota</taxon>
        <taxon>Actinomycetes</taxon>
        <taxon>Micromonosporales</taxon>
        <taxon>Micromonosporaceae</taxon>
        <taxon>Actinocatenispora</taxon>
    </lineage>
</organism>
<dbReference type="InterPro" id="IPR036188">
    <property type="entry name" value="FAD/NAD-bd_sf"/>
</dbReference>
<dbReference type="PROSITE" id="PS00978">
    <property type="entry name" value="FAD_G3PDH_2"/>
    <property type="match status" value="1"/>
</dbReference>
<evidence type="ECO:0000256" key="1">
    <source>
        <dbReference type="ARBA" id="ARBA00001974"/>
    </source>
</evidence>
<accession>A0A8J3NE91</accession>
<keyword evidence="10" id="KW-1185">Reference proteome</keyword>
<comment type="catalytic activity">
    <reaction evidence="6">
        <text>a quinone + sn-glycerol 3-phosphate = dihydroxyacetone phosphate + a quinol</text>
        <dbReference type="Rhea" id="RHEA:18977"/>
        <dbReference type="ChEBI" id="CHEBI:24646"/>
        <dbReference type="ChEBI" id="CHEBI:57597"/>
        <dbReference type="ChEBI" id="CHEBI:57642"/>
        <dbReference type="ChEBI" id="CHEBI:132124"/>
        <dbReference type="EC" id="1.1.5.3"/>
    </reaction>
</comment>
<evidence type="ECO:0000313" key="9">
    <source>
        <dbReference type="EMBL" id="GID15771.1"/>
    </source>
</evidence>
<protein>
    <recommendedName>
        <fullName evidence="6">Glycerol-3-phosphate dehydrogenase</fullName>
        <ecNumber evidence="6">1.1.5.3</ecNumber>
    </recommendedName>
</protein>
<evidence type="ECO:0000259" key="8">
    <source>
        <dbReference type="Pfam" id="PF16901"/>
    </source>
</evidence>
<evidence type="ECO:0000259" key="7">
    <source>
        <dbReference type="Pfam" id="PF01266"/>
    </source>
</evidence>
<keyword evidence="4" id="KW-0274">FAD</keyword>
<dbReference type="InterPro" id="IPR006076">
    <property type="entry name" value="FAD-dep_OxRdtase"/>
</dbReference>
<dbReference type="EC" id="1.1.5.3" evidence="6"/>
<evidence type="ECO:0000256" key="5">
    <source>
        <dbReference type="ARBA" id="ARBA00023002"/>
    </source>
</evidence>
<gene>
    <name evidence="9" type="ORF">Aru02nite_66600</name>
</gene>
<dbReference type="Pfam" id="PF01266">
    <property type="entry name" value="DAO"/>
    <property type="match status" value="1"/>
</dbReference>
<dbReference type="AlphaFoldDB" id="A0A8J3NE91"/>
<evidence type="ECO:0000256" key="2">
    <source>
        <dbReference type="ARBA" id="ARBA00007330"/>
    </source>
</evidence>
<dbReference type="Gene3D" id="3.30.9.10">
    <property type="entry name" value="D-Amino Acid Oxidase, subunit A, domain 2"/>
    <property type="match status" value="1"/>
</dbReference>
<dbReference type="GO" id="GO:0046168">
    <property type="term" value="P:glycerol-3-phosphate catabolic process"/>
    <property type="evidence" value="ECO:0007669"/>
    <property type="project" value="TreeGrafter"/>
</dbReference>
<dbReference type="GO" id="GO:0009331">
    <property type="term" value="C:glycerol-3-phosphate dehydrogenase (FAD) complex"/>
    <property type="evidence" value="ECO:0007669"/>
    <property type="project" value="UniProtKB-UniRule"/>
</dbReference>
<dbReference type="Gene3D" id="3.50.50.60">
    <property type="entry name" value="FAD/NAD(P)-binding domain"/>
    <property type="match status" value="1"/>
</dbReference>
<evidence type="ECO:0000256" key="3">
    <source>
        <dbReference type="ARBA" id="ARBA00022630"/>
    </source>
</evidence>
<dbReference type="Gene3D" id="1.10.8.870">
    <property type="entry name" value="Alpha-glycerophosphate oxidase, cap domain"/>
    <property type="match status" value="1"/>
</dbReference>
<dbReference type="GO" id="GO:0004368">
    <property type="term" value="F:glycerol-3-phosphate dehydrogenase (quinone) activity"/>
    <property type="evidence" value="ECO:0007669"/>
    <property type="project" value="UniProtKB-EC"/>
</dbReference>
<dbReference type="InterPro" id="IPR031656">
    <property type="entry name" value="DAO_C"/>
</dbReference>
<comment type="caution">
    <text evidence="9">The sequence shown here is derived from an EMBL/GenBank/DDBJ whole genome shotgun (WGS) entry which is preliminary data.</text>
</comment>
<feature type="domain" description="Alpha-glycerophosphate oxidase C-terminal" evidence="8">
    <location>
        <begin position="402"/>
        <end position="524"/>
    </location>
</feature>
<feature type="domain" description="FAD dependent oxidoreductase" evidence="7">
    <location>
        <begin position="25"/>
        <end position="380"/>
    </location>
</feature>
<evidence type="ECO:0000256" key="6">
    <source>
        <dbReference type="RuleBase" id="RU361217"/>
    </source>
</evidence>
<sequence length="544" mass="57465">MTDASALSPAQRARHLADATAGTYDVVVVGGGATGAGAALDAAARGLSVVLVEAGDLAAGTSSRSGKTFHGGLRYLEQLNVKLVNQALHERDLMVNRLCGYLAKPEPFLYPLTRAYERPYIGAGVALYDAMTVSRRGIPHHRHYSRRGALRVAPALDPARVRGGIQYYDVRVDDARHTMVLARTAASLGAAVLTRARVVDVVRDGERVAGVVVADATTGERHRIAARSVINAAGVWSAAIQRLAGAETFRVAPAKGVHVVLAPEALESSTGIFARAEDSVIIIRKWFDHWMLGTTDTPYEGDLASPRAEPAEIDYLLRNINRYLRRPVAREHIVGTFAGLRPLLAPAGDADTTSALSRDHSVVPGPPGMVTIVGGKYTTYRAMAADAVDAATAGLGRQVPRSETADLPLVGTPGWHTVAHRAAQLATRYGVAESDVPRLVGRYGALTEEVLAAGGDDGVRVVPGAGGHLAAEFAYAVTHEGATTLEDLLWHRTHVSFETPDGGAAAAPEIAAIVAPLLGWTDADRDAQVTAYRSWLAAERAALA</sequence>
<name>A0A8J3NE91_9ACTN</name>
<keyword evidence="3 6" id="KW-0285">Flavoprotein</keyword>
<dbReference type="PROSITE" id="PS00977">
    <property type="entry name" value="FAD_G3PDH_1"/>
    <property type="match status" value="1"/>
</dbReference>
<dbReference type="PANTHER" id="PTHR11985">
    <property type="entry name" value="GLYCEROL-3-PHOSPHATE DEHYDROGENASE"/>
    <property type="match status" value="1"/>
</dbReference>
<comment type="cofactor">
    <cofactor evidence="1 6">
        <name>FAD</name>
        <dbReference type="ChEBI" id="CHEBI:57692"/>
    </cofactor>
</comment>
<evidence type="ECO:0000256" key="4">
    <source>
        <dbReference type="ARBA" id="ARBA00022827"/>
    </source>
</evidence>
<dbReference type="SUPFAM" id="SSF51905">
    <property type="entry name" value="FAD/NAD(P)-binding domain"/>
    <property type="match status" value="1"/>
</dbReference>
<keyword evidence="5 6" id="KW-0560">Oxidoreductase</keyword>
<dbReference type="InterPro" id="IPR038299">
    <property type="entry name" value="DAO_C_sf"/>
</dbReference>
<dbReference type="RefSeq" id="WP_203664197.1">
    <property type="nucleotide sequence ID" value="NZ_BAAAZM010000025.1"/>
</dbReference>